<feature type="region of interest" description="Disordered" evidence="1">
    <location>
        <begin position="55"/>
        <end position="78"/>
    </location>
</feature>
<evidence type="ECO:0000313" key="3">
    <source>
        <dbReference type="Proteomes" id="UP000595437"/>
    </source>
</evidence>
<dbReference type="AlphaFoldDB" id="A0A7T8HJ02"/>
<evidence type="ECO:0000313" key="2">
    <source>
        <dbReference type="EMBL" id="QQP50797.1"/>
    </source>
</evidence>
<sequence>CESVARSLQGIKVTALGSVEAEKLLCQRLNSLRQDDTFTDFVDKTKQYAVRYNLKPHHPARTSKPPARFRHTAEEEEG</sequence>
<proteinExistence type="predicted"/>
<reference evidence="3" key="1">
    <citation type="submission" date="2021-01" db="EMBL/GenBank/DDBJ databases">
        <title>Caligus Genome Assembly.</title>
        <authorList>
            <person name="Gallardo-Escarate C."/>
        </authorList>
    </citation>
    <scope>NUCLEOTIDE SEQUENCE [LARGE SCALE GENOMIC DNA]</scope>
</reference>
<organism evidence="2 3">
    <name type="scientific">Caligus rogercresseyi</name>
    <name type="common">Sea louse</name>
    <dbReference type="NCBI Taxonomy" id="217165"/>
    <lineage>
        <taxon>Eukaryota</taxon>
        <taxon>Metazoa</taxon>
        <taxon>Ecdysozoa</taxon>
        <taxon>Arthropoda</taxon>
        <taxon>Crustacea</taxon>
        <taxon>Multicrustacea</taxon>
        <taxon>Hexanauplia</taxon>
        <taxon>Copepoda</taxon>
        <taxon>Siphonostomatoida</taxon>
        <taxon>Caligidae</taxon>
        <taxon>Caligus</taxon>
    </lineage>
</organism>
<dbReference type="Proteomes" id="UP000595437">
    <property type="component" value="Chromosome 7"/>
</dbReference>
<name>A0A7T8HJ02_CALRO</name>
<keyword evidence="3" id="KW-1185">Reference proteome</keyword>
<gene>
    <name evidence="2" type="ORF">FKW44_011927</name>
</gene>
<feature type="non-terminal residue" evidence="2">
    <location>
        <position position="1"/>
    </location>
</feature>
<protein>
    <submittedName>
        <fullName evidence="2">Uncharacterized protein</fullName>
    </submittedName>
</protein>
<dbReference type="EMBL" id="CP045896">
    <property type="protein sequence ID" value="QQP50797.1"/>
    <property type="molecule type" value="Genomic_DNA"/>
</dbReference>
<accession>A0A7T8HJ02</accession>
<evidence type="ECO:0000256" key="1">
    <source>
        <dbReference type="SAM" id="MobiDB-lite"/>
    </source>
</evidence>